<dbReference type="PANTHER" id="PTHR46867:SF4">
    <property type="entry name" value="MITOCHONDRIAL IMPORT RECEPTOR SUBUNIT TOM9-2"/>
    <property type="match status" value="1"/>
</dbReference>
<dbReference type="PANTHER" id="PTHR46867">
    <property type="entry name" value="MITOCHONDRIAL IMPORT RECEPTOR SUBUNIT TOM9-2"/>
    <property type="match status" value="1"/>
</dbReference>
<feature type="region of interest" description="Disordered" evidence="1">
    <location>
        <begin position="39"/>
        <end position="69"/>
    </location>
</feature>
<dbReference type="CDD" id="cd22884">
    <property type="entry name" value="TOM22"/>
    <property type="match status" value="1"/>
</dbReference>
<evidence type="ECO:0000256" key="2">
    <source>
        <dbReference type="SAM" id="Phobius"/>
    </source>
</evidence>
<dbReference type="AlphaFoldDB" id="A0A5K0WLL1"/>
<evidence type="ECO:0000256" key="1">
    <source>
        <dbReference type="SAM" id="MobiDB-lite"/>
    </source>
</evidence>
<keyword evidence="2" id="KW-1133">Transmembrane helix</keyword>
<evidence type="ECO:0008006" key="4">
    <source>
        <dbReference type="Google" id="ProtNLM"/>
    </source>
</evidence>
<evidence type="ECO:0000313" key="3">
    <source>
        <dbReference type="EMBL" id="VVV54104.1"/>
    </source>
</evidence>
<gene>
    <name evidence="3" type="ORF">NYM_LOCUS5391</name>
</gene>
<dbReference type="EMBL" id="LR721775">
    <property type="protein sequence ID" value="VVV54104.1"/>
    <property type="molecule type" value="Genomic_DNA"/>
</dbReference>
<keyword evidence="2" id="KW-0812">Transmembrane</keyword>
<feature type="transmembrane region" description="Helical" evidence="2">
    <location>
        <begin position="99"/>
        <end position="116"/>
    </location>
</feature>
<name>A0A5K0WLL1_9MAGN</name>
<accession>A0A5K0WLL1</accession>
<dbReference type="InterPro" id="IPR017411">
    <property type="entry name" value="Tom22_pln"/>
</dbReference>
<organism evidence="3">
    <name type="scientific">Nymphaea colorata</name>
    <name type="common">pocket water lily</name>
    <dbReference type="NCBI Taxonomy" id="210225"/>
    <lineage>
        <taxon>Eukaryota</taxon>
        <taxon>Viridiplantae</taxon>
        <taxon>Streptophyta</taxon>
        <taxon>Embryophyta</taxon>
        <taxon>Tracheophyta</taxon>
        <taxon>Spermatophyta</taxon>
        <taxon>Magnoliopsida</taxon>
        <taxon>Nymphaeales</taxon>
        <taxon>Nymphaeaceae</taxon>
        <taxon>Nymphaea</taxon>
    </lineage>
</organism>
<reference evidence="3" key="1">
    <citation type="submission" date="2019-09" db="EMBL/GenBank/DDBJ databases">
        <authorList>
            <person name="Zhang L."/>
        </authorList>
    </citation>
    <scope>NUCLEOTIDE SEQUENCE</scope>
</reference>
<dbReference type="Gramene" id="NC10G0233620.1">
    <property type="protein sequence ID" value="NC10G0233620.1:cds"/>
    <property type="gene ID" value="NC10G0233620"/>
</dbReference>
<protein>
    <recommendedName>
        <fullName evidence="4">Mitochondrial import receptor subunit TOM22 homolog</fullName>
    </recommendedName>
</protein>
<sequence>MERDGWLDRNPRGGPLPQLNAFLLARADYFLLISDDHEGHRKKGEDSAQLVGKRSGSKRRSSGDVSSSIHQSLIFQKGKKAASATAVCSLKLLCNIGKVAWIANTTFLMIIIPLIIEMDGDQQMNDLELQQSSLLDPPSSMMPLPK</sequence>
<keyword evidence="2" id="KW-0472">Membrane</keyword>
<proteinExistence type="predicted"/>